<proteinExistence type="predicted"/>
<evidence type="ECO:0000256" key="1">
    <source>
        <dbReference type="SAM" id="MobiDB-lite"/>
    </source>
</evidence>
<sequence>MTVSIRIQTLDREFSSFSSYGSKATTQGSGDTKIIVVYFRSKPDMEKAIAAPIASLHNLQFHEHDPSAKKVDEQLRTLVVTDIPLFVTDAQLRGTFSRYGIAVLCTGHCLRVCPASHSPDQRAIRRAHVALLAGLPRGSVAADLSEIAKEVSAKSVNIPFSYNSYNPKPYPYVHFSFAATKESAMGITCALKSTGLTWHEPTEVSSLCHRCGRPGCNPDKCASSRAPQRPSRPWSSNDKLRELYNKHLPPSHPAKRHNRFARPANSEQRSYADAAGRRAPSRSQSRPRSLRSRSQYNNRRQPHRPSQSELDHDIAAMDIPPLMDWQYITEQISIILEEITHLTTEFAQLQNRVKCNDTPDSRRLSDNLMDFSSPASPPSGPNFIAQSHISLSPRMSLIPGPAASPQDRLSSLTATVTELTKCVVMMDNNKHKFSPHRSPLIKFGQINVNDLFFHQTKIFIISLYYPPSGSVHQSICNDLITKLLSWLDHACTNNYFVIILGNFNIDEVAHSNYSSNHFKLLRLLSSRVFTDHQAHSSSDGPDPTFYYTNRSSRLDYIWSSPGFPAPGLFSQVVTCPNLLDRPFTDHKVLITLFDFSSCLAILAKSRLKQRKEMRTIFFYTSTSIEQWNNFTTEVDDSLGVYLDRQYNSRLNFSSLSLDRMWHALKAAIFSAAIETLPFQKKNLVSAFLSTKFAQHLTDSVEFYIALRDEHFSNSLGTFIDSALSVEKRLIVFDRVLVVLDSTSTFLTDPLEIKQAAIAHFQSIVSPPLVHYSSIASFSARWQQAYTPLADVSASLYDPVLAPISLQEWSSVISSMPNNKASGPSKISYEMIKHLSGDALGFSLLLANICLYRGDIPADWREAVVYPIPKPHDFDAQLKNT</sequence>
<evidence type="ECO:0008006" key="4">
    <source>
        <dbReference type="Google" id="ProtNLM"/>
    </source>
</evidence>
<dbReference type="Proteomes" id="UP000232688">
    <property type="component" value="Unassembled WGS sequence"/>
</dbReference>
<dbReference type="VEuPathDB" id="FungiDB:FUN_015329"/>
<feature type="region of interest" description="Disordered" evidence="1">
    <location>
        <begin position="244"/>
        <end position="312"/>
    </location>
</feature>
<evidence type="ECO:0000313" key="3">
    <source>
        <dbReference type="Proteomes" id="UP000232688"/>
    </source>
</evidence>
<evidence type="ECO:0000313" key="2">
    <source>
        <dbReference type="EMBL" id="PKC55088.1"/>
    </source>
</evidence>
<feature type="region of interest" description="Disordered" evidence="1">
    <location>
        <begin position="358"/>
        <end position="382"/>
    </location>
</feature>
<feature type="compositionally biased region" description="Low complexity" evidence="1">
    <location>
        <begin position="277"/>
        <end position="295"/>
    </location>
</feature>
<dbReference type="SUPFAM" id="SSF56219">
    <property type="entry name" value="DNase I-like"/>
    <property type="match status" value="1"/>
</dbReference>
<comment type="caution">
    <text evidence="2">The sequence shown here is derived from an EMBL/GenBank/DDBJ whole genome shotgun (WGS) entry which is preliminary data.</text>
</comment>
<reference evidence="2 3" key="1">
    <citation type="submission" date="2017-10" db="EMBL/GenBank/DDBJ databases">
        <title>Extensive intraspecific genome diversity in a model arbuscular mycorrhizal fungus.</title>
        <authorList>
            <person name="Chen E.C.H."/>
            <person name="Morin E."/>
            <person name="Baudet D."/>
            <person name="Noel J."/>
            <person name="Ndikumana S."/>
            <person name="Charron P."/>
            <person name="St-Onge C."/>
            <person name="Giorgi J."/>
            <person name="Grigoriev I.V."/>
            <person name="Roux C."/>
            <person name="Martin F.M."/>
            <person name="Corradi N."/>
        </authorList>
    </citation>
    <scope>NUCLEOTIDE SEQUENCE [LARGE SCALE GENOMIC DNA]</scope>
    <source>
        <strain evidence="2 3">A1</strain>
    </source>
</reference>
<dbReference type="VEuPathDB" id="FungiDB:FUN_000474"/>
<dbReference type="InterPro" id="IPR036691">
    <property type="entry name" value="Endo/exonu/phosph_ase_sf"/>
</dbReference>
<dbReference type="EMBL" id="LLXH01002799">
    <property type="protein sequence ID" value="PKC55088.1"/>
    <property type="molecule type" value="Genomic_DNA"/>
</dbReference>
<dbReference type="VEuPathDB" id="FungiDB:RhiirA1_476192"/>
<dbReference type="AlphaFoldDB" id="A0A2N0QVJ6"/>
<organism evidence="2 3">
    <name type="scientific">Rhizophagus irregularis</name>
    <dbReference type="NCBI Taxonomy" id="588596"/>
    <lineage>
        <taxon>Eukaryota</taxon>
        <taxon>Fungi</taxon>
        <taxon>Fungi incertae sedis</taxon>
        <taxon>Mucoromycota</taxon>
        <taxon>Glomeromycotina</taxon>
        <taxon>Glomeromycetes</taxon>
        <taxon>Glomerales</taxon>
        <taxon>Glomeraceae</taxon>
        <taxon>Rhizophagus</taxon>
    </lineage>
</organism>
<dbReference type="Gene3D" id="3.60.10.10">
    <property type="entry name" value="Endonuclease/exonuclease/phosphatase"/>
    <property type="match status" value="1"/>
</dbReference>
<feature type="region of interest" description="Disordered" evidence="1">
    <location>
        <begin position="218"/>
        <end position="237"/>
    </location>
</feature>
<dbReference type="VEuPathDB" id="FungiDB:RhiirFUN_011801"/>
<name>A0A2N0QVJ6_9GLOM</name>
<accession>A0A2N0QVJ6</accession>
<gene>
    <name evidence="2" type="ORF">RhiirA1_476192</name>
</gene>
<feature type="compositionally biased region" description="Polar residues" evidence="1">
    <location>
        <begin position="296"/>
        <end position="308"/>
    </location>
</feature>
<dbReference type="PANTHER" id="PTHR19446">
    <property type="entry name" value="REVERSE TRANSCRIPTASES"/>
    <property type="match status" value="1"/>
</dbReference>
<reference evidence="2 3" key="2">
    <citation type="submission" date="2017-10" db="EMBL/GenBank/DDBJ databases">
        <title>Genome analyses suggest a sexual origin of heterokaryosis in a supposedly ancient asexual fungus.</title>
        <authorList>
            <person name="Corradi N."/>
            <person name="Sedzielewska K."/>
            <person name="Noel J."/>
            <person name="Charron P."/>
            <person name="Farinelli L."/>
            <person name="Marton T."/>
            <person name="Kruger M."/>
            <person name="Pelin A."/>
            <person name="Brachmann A."/>
            <person name="Corradi N."/>
        </authorList>
    </citation>
    <scope>NUCLEOTIDE SEQUENCE [LARGE SCALE GENOMIC DNA]</scope>
    <source>
        <strain evidence="2 3">A1</strain>
    </source>
</reference>
<protein>
    <recommendedName>
        <fullName evidence="4">Endonuclease/exonuclease/phosphatase domain-containing protein</fullName>
    </recommendedName>
</protein>